<evidence type="ECO:0000313" key="1">
    <source>
        <dbReference type="EMBL" id="MDC6638251.1"/>
    </source>
</evidence>
<organism evidence="1 3">
    <name type="scientific">Leclercia adecarboxylata</name>
    <dbReference type="NCBI Taxonomy" id="83655"/>
    <lineage>
        <taxon>Bacteria</taxon>
        <taxon>Pseudomonadati</taxon>
        <taxon>Pseudomonadota</taxon>
        <taxon>Gammaproteobacteria</taxon>
        <taxon>Enterobacterales</taxon>
        <taxon>Enterobacteriaceae</taxon>
        <taxon>Leclercia</taxon>
    </lineage>
</organism>
<dbReference type="AlphaFoldDB" id="A0A9X3Y9R9"/>
<name>A0A9X3Y9R9_9ENTR</name>
<evidence type="ECO:0000313" key="3">
    <source>
        <dbReference type="Proteomes" id="UP001149314"/>
    </source>
</evidence>
<reference evidence="1" key="1">
    <citation type="journal article" date="2023" name="Genes Genomics">
        <title>Genomic insights of Leclercia adecarboxylata strains linked to an outbreak in public hospitals in Mexico.</title>
        <authorList>
            <person name="Barrios-Villa E."/>
            <person name="Pacheco-Flores B."/>
            <person name="Lozano-Zarain P."/>
            <person name="Del Campo-Ortega R."/>
            <person name="de Jesus Ascencio-Montiel I."/>
            <person name="Gonzalez-Leon M."/>
            <person name="Camorlinga-Ponce M."/>
            <person name="Gaytan Cervantes F.J."/>
            <person name="Gonzalez Torres C."/>
            <person name="Aguilar E."/>
            <person name="Gonzalez Ibarra J."/>
            <person name="Torres Lopez F.J."/>
            <person name="Rosas-Vargas H."/>
            <person name="Gonzalez-Bonilla C.R."/>
            <person name="Del Carmen Rocha-Gracia R."/>
        </authorList>
    </citation>
    <scope>NUCLEOTIDE SEQUENCE</scope>
    <source>
        <strain evidence="1">Lac40</strain>
    </source>
</reference>
<dbReference type="Proteomes" id="UP001149314">
    <property type="component" value="Unassembled WGS sequence"/>
</dbReference>
<dbReference type="RefSeq" id="WP_191152741.1">
    <property type="nucleotide sequence ID" value="NZ_CP060824.1"/>
</dbReference>
<comment type="caution">
    <text evidence="1">The sequence shown here is derived from an EMBL/GenBank/DDBJ whole genome shotgun (WGS) entry which is preliminary data.</text>
</comment>
<dbReference type="EMBL" id="JAYMCU010000032">
    <property type="protein sequence ID" value="MEC3937876.1"/>
    <property type="molecule type" value="Genomic_DNA"/>
</dbReference>
<keyword evidence="4" id="KW-1185">Reference proteome</keyword>
<gene>
    <name evidence="1" type="ORF">OEZ79_08385</name>
    <name evidence="2" type="ORF">VOF76_17040</name>
</gene>
<reference evidence="2 4" key="2">
    <citation type="submission" date="2024-01" db="EMBL/GenBank/DDBJ databases">
        <title>Comparative Genomics of Leclercia adecarboxylata Strains Isolated from Several Sources.</title>
        <authorList>
            <person name="Yescas-Zazueta V."/>
            <person name="Balbuena-Alonso M.G."/>
            <person name="Valencia D."/>
            <person name="Mendez-Pfeiffer P.A."/>
            <person name="Ballesteros-Monrreal M.G."/>
            <person name="Rocha-Gracia R.D.C."/>
            <person name="Barrios-Villa E."/>
        </authorList>
    </citation>
    <scope>NUCLEOTIDE SEQUENCE [LARGE SCALE GENOMIC DNA]</scope>
    <source>
        <strain evidence="2 4">33MEM</strain>
    </source>
</reference>
<evidence type="ECO:0000313" key="2">
    <source>
        <dbReference type="EMBL" id="MEC3937876.1"/>
    </source>
</evidence>
<protein>
    <submittedName>
        <fullName evidence="1">Uncharacterized protein</fullName>
    </submittedName>
</protein>
<accession>A0A9X3Y9R9</accession>
<dbReference type="Proteomes" id="UP001357437">
    <property type="component" value="Unassembled WGS sequence"/>
</dbReference>
<dbReference type="EMBL" id="JAOURS010000006">
    <property type="protein sequence ID" value="MDC6638251.1"/>
    <property type="molecule type" value="Genomic_DNA"/>
</dbReference>
<sequence>MSRSKSTDVHDLLTAYQKQARKVPAKGVYASRHRQVEVNAAHVRKLMRKRRRSVGKSNKLGHRLTAEMRVAMICDMNFWALVCRSNRINAQQDANTAELVAAGIITRIED</sequence>
<proteinExistence type="predicted"/>
<evidence type="ECO:0000313" key="4">
    <source>
        <dbReference type="Proteomes" id="UP001357437"/>
    </source>
</evidence>